<evidence type="ECO:0000313" key="2">
    <source>
        <dbReference type="Proteomes" id="UP001059836"/>
    </source>
</evidence>
<evidence type="ECO:0000313" key="1">
    <source>
        <dbReference type="EMBL" id="QHN36030.1"/>
    </source>
</evidence>
<proteinExistence type="predicted"/>
<gene>
    <name evidence="1" type="ORF">GII31_15270</name>
</gene>
<evidence type="ECO:0008006" key="3">
    <source>
        <dbReference type="Google" id="ProtNLM"/>
    </source>
</evidence>
<keyword evidence="2" id="KW-1185">Reference proteome</keyword>
<dbReference type="RefSeq" id="WP_213244277.1">
    <property type="nucleotide sequence ID" value="NZ_CP045806.1"/>
</dbReference>
<accession>A0ABX6IJH0</accession>
<name>A0ABX6IJH0_9ACTN</name>
<organism evidence="1 2">
    <name type="scientific">Gordonia pseudamarae</name>
    <dbReference type="NCBI Taxonomy" id="2831662"/>
    <lineage>
        <taxon>Bacteria</taxon>
        <taxon>Bacillati</taxon>
        <taxon>Actinomycetota</taxon>
        <taxon>Actinomycetes</taxon>
        <taxon>Mycobacteriales</taxon>
        <taxon>Gordoniaceae</taxon>
        <taxon>Gordonia</taxon>
    </lineage>
</organism>
<dbReference type="EMBL" id="CP045809">
    <property type="protein sequence ID" value="QHN36030.1"/>
    <property type="molecule type" value="Genomic_DNA"/>
</dbReference>
<dbReference type="SUPFAM" id="SSF53697">
    <property type="entry name" value="SIS domain"/>
    <property type="match status" value="1"/>
</dbReference>
<dbReference type="InterPro" id="IPR046348">
    <property type="entry name" value="SIS_dom_sf"/>
</dbReference>
<protein>
    <recommendedName>
        <fullName evidence="3">TobH protein</fullName>
    </recommendedName>
</protein>
<sequence>MRTGIPDLDDVEGLVALDVDGLLQSVARAGAQVRAVAEAVREGGLRPLADLRPRSVVVVFGSSRTAACAAELAVAVLAAHTDVPLVCGPALPGWVGPLDVVVIVGDDAGDMALADAAARAARRRAEVVIGAPMEGPLRDAVGGTGIDLSPRVHVDRRFGFAGFVAVIVSVVMGLSSVRFSGAGPDLDALADALDAEAATNHVARELFRNQAKLLASRMSGTTMVLCGDTPASVTVAAHAARTVLAVAGDACGAADVADAVALVRDHGSGDAPVDSLFHDPFIDGPAPRATTILVLGVPRHEWRLRRLLGALGDAVLVVGSTPADAAPAAFPVAGSLVGQEDRPIYPDSPSDAGGDLPADLEALLLALLRVDMAAVYLRLIRGS</sequence>
<reference evidence="1" key="1">
    <citation type="journal article" date="2021" name="Nat. Microbiol.">
        <title>Cocultivation of an ultrasmall environmental parasitic bacterium with lytic ability against bacteria associated with wastewater foams.</title>
        <authorList>
            <person name="Batinovic S."/>
            <person name="Rose J.J.A."/>
            <person name="Ratcliffe J."/>
            <person name="Seviour R.J."/>
            <person name="Petrovski S."/>
        </authorList>
    </citation>
    <scope>NUCLEOTIDE SEQUENCE</scope>
    <source>
        <strain evidence="1">CON9</strain>
    </source>
</reference>
<dbReference type="Proteomes" id="UP001059836">
    <property type="component" value="Chromosome"/>
</dbReference>